<gene>
    <name evidence="2" type="ORF">SAMN04487894_10988</name>
</gene>
<accession>A0A1G6UTY5</accession>
<sequence length="149" mass="17715">MEEKEIEKIAVNKIIEFAKTQPGKVWHQMMMDWNWDNYMSFIHWLIENPNTDKATILMIYWKSNPGTDFSGKTLLEENYSKGYYSQQLFAFDPENDEGDDWTAYVSVESKKRIPPMMFQKFPGENVPYPEKFIEGMPENLFAEIENLYD</sequence>
<evidence type="ECO:0000259" key="1">
    <source>
        <dbReference type="Pfam" id="PF14096"/>
    </source>
</evidence>
<organism evidence="2 3">
    <name type="scientific">Niabella drilacis (strain DSM 25811 / CCM 8410 / CCUG 62505 / LMG 26954 / E90)</name>
    <dbReference type="NCBI Taxonomy" id="1285928"/>
    <lineage>
        <taxon>Bacteria</taxon>
        <taxon>Pseudomonadati</taxon>
        <taxon>Bacteroidota</taxon>
        <taxon>Chitinophagia</taxon>
        <taxon>Chitinophagales</taxon>
        <taxon>Chitinophagaceae</taxon>
        <taxon>Niabella</taxon>
    </lineage>
</organism>
<dbReference type="InterPro" id="IPR025369">
    <property type="entry name" value="DUF4274"/>
</dbReference>
<protein>
    <recommendedName>
        <fullName evidence="1">DUF4274 domain-containing protein</fullName>
    </recommendedName>
</protein>
<dbReference type="Pfam" id="PF14096">
    <property type="entry name" value="DUF4274"/>
    <property type="match status" value="1"/>
</dbReference>
<dbReference type="EMBL" id="FMZO01000009">
    <property type="protein sequence ID" value="SDD44759.1"/>
    <property type="molecule type" value="Genomic_DNA"/>
</dbReference>
<dbReference type="Proteomes" id="UP000198757">
    <property type="component" value="Unassembled WGS sequence"/>
</dbReference>
<evidence type="ECO:0000313" key="2">
    <source>
        <dbReference type="EMBL" id="SDD44759.1"/>
    </source>
</evidence>
<dbReference type="OrthoDB" id="340433at2"/>
<name>A0A1G6UTY5_NIADE</name>
<dbReference type="STRING" id="1285928.SAMN04487894_10988"/>
<proteinExistence type="predicted"/>
<dbReference type="RefSeq" id="WP_090391229.1">
    <property type="nucleotide sequence ID" value="NZ_FMZO01000009.1"/>
</dbReference>
<dbReference type="AlphaFoldDB" id="A0A1G6UTY5"/>
<reference evidence="3" key="1">
    <citation type="submission" date="2016-10" db="EMBL/GenBank/DDBJ databases">
        <authorList>
            <person name="Varghese N."/>
            <person name="Submissions S."/>
        </authorList>
    </citation>
    <scope>NUCLEOTIDE SEQUENCE [LARGE SCALE GENOMIC DNA]</scope>
    <source>
        <strain evidence="3">DSM 25811 / CCM 8410 / LMG 26954 / E90</strain>
    </source>
</reference>
<feature type="domain" description="DUF4274" evidence="1">
    <location>
        <begin position="24"/>
        <end position="65"/>
    </location>
</feature>
<evidence type="ECO:0000313" key="3">
    <source>
        <dbReference type="Proteomes" id="UP000198757"/>
    </source>
</evidence>
<keyword evidence="3" id="KW-1185">Reference proteome</keyword>